<keyword evidence="4" id="KW-1185">Reference proteome</keyword>
<feature type="chain" id="PRO_5040845946" evidence="2">
    <location>
        <begin position="23"/>
        <end position="704"/>
    </location>
</feature>
<dbReference type="EMBL" id="JAPQKO010000006">
    <property type="protein sequence ID" value="KAJ5156084.1"/>
    <property type="molecule type" value="Genomic_DNA"/>
</dbReference>
<feature type="region of interest" description="Disordered" evidence="1">
    <location>
        <begin position="389"/>
        <end position="415"/>
    </location>
</feature>
<keyword evidence="2" id="KW-0732">Signal</keyword>
<evidence type="ECO:0000256" key="1">
    <source>
        <dbReference type="SAM" id="MobiDB-lite"/>
    </source>
</evidence>
<gene>
    <name evidence="3" type="ORF">N7492_008887</name>
</gene>
<feature type="signal peptide" evidence="2">
    <location>
        <begin position="1"/>
        <end position="22"/>
    </location>
</feature>
<feature type="region of interest" description="Disordered" evidence="1">
    <location>
        <begin position="468"/>
        <end position="552"/>
    </location>
</feature>
<organism evidence="3 4">
    <name type="scientific">Penicillium capsulatum</name>
    <dbReference type="NCBI Taxonomy" id="69766"/>
    <lineage>
        <taxon>Eukaryota</taxon>
        <taxon>Fungi</taxon>
        <taxon>Dikarya</taxon>
        <taxon>Ascomycota</taxon>
        <taxon>Pezizomycotina</taxon>
        <taxon>Eurotiomycetes</taxon>
        <taxon>Eurotiomycetidae</taxon>
        <taxon>Eurotiales</taxon>
        <taxon>Aspergillaceae</taxon>
        <taxon>Penicillium</taxon>
    </lineage>
</organism>
<evidence type="ECO:0000313" key="3">
    <source>
        <dbReference type="EMBL" id="KAJ5156084.1"/>
    </source>
</evidence>
<reference evidence="3" key="2">
    <citation type="journal article" date="2023" name="IMA Fungus">
        <title>Comparative genomic study of the Penicillium genus elucidates a diverse pangenome and 15 lateral gene transfer events.</title>
        <authorList>
            <person name="Petersen C."/>
            <person name="Sorensen T."/>
            <person name="Nielsen M.R."/>
            <person name="Sondergaard T.E."/>
            <person name="Sorensen J.L."/>
            <person name="Fitzpatrick D.A."/>
            <person name="Frisvad J.C."/>
            <person name="Nielsen K.L."/>
        </authorList>
    </citation>
    <scope>NUCLEOTIDE SEQUENCE</scope>
    <source>
        <strain evidence="3">IBT 21917</strain>
    </source>
</reference>
<dbReference type="AlphaFoldDB" id="A0A9W9HTK8"/>
<protein>
    <submittedName>
        <fullName evidence="3">Uncharacterized protein</fullName>
    </submittedName>
</protein>
<reference evidence="3" key="1">
    <citation type="submission" date="2022-11" db="EMBL/GenBank/DDBJ databases">
        <authorList>
            <person name="Petersen C."/>
        </authorList>
    </citation>
    <scope>NUCLEOTIDE SEQUENCE</scope>
    <source>
        <strain evidence="3">IBT 21917</strain>
    </source>
</reference>
<name>A0A9W9HTK8_9EURO</name>
<sequence length="704" mass="79089">MLWLVPAAVFGLAHLWTYSGRGIPYLNVGPDSSLSDRALAATKLATAVYGAEIIGTNVVNVAMSSNGQQTISAPEENPIPTIETPVTSDFASDHQPTFSDRVFSVGNMAYGWYLFFFTARPGVAWFTVYPQWPLVLIVLIIGSLSCQFNLFKRNLTRAYEYIEHSLYGLNTKVDVLGNERNDQNSDETWIHIDYLRNDILELRQWQSAQLEDVKIILQRQNHDNAANILAHTYEIQKQLDQLQEWQSRKHEDFETTFQSIEKSAHAIEGLSKMLNVDWESSLNLQAVKTQLRDINGLLDHYANQLRAHVKNDKDNAANFVRDLDKIMKYNEIVSQRCDILLLKAEQWTSKIDLNAVPLRTAKELREEEYAKEEMARRKLYLTSEKIAQKGKEPAENLPQENQDLSPASVPRESVPQATIPQENFPQESELGDKQEPEFNWDRVEKNDLAHIEDEKNMLKEIQTRKLDLEDQALNEQESKENEQGAIEPTESQSPDIKPAELSAEPIENQPAQTGLAKVKQAEIDATENPSIESESLEIARAETDSTGSQCTAFIPDAVEADLTKVESVEKQSTDISAEVSVEPTQSQSTEIDSTDIDPEAQSQPAEVEATEAKPGENESPTLDAVEKDSLKGEPTQDEPLGNESEEHASSAESAEIETTENNTVEDGPTEDESTEVEPKKESKSKKRKGLQSERNPRSERPVID</sequence>
<feature type="region of interest" description="Disordered" evidence="1">
    <location>
        <begin position="565"/>
        <end position="704"/>
    </location>
</feature>
<feature type="compositionally biased region" description="Basic and acidic residues" evidence="1">
    <location>
        <begin position="690"/>
        <end position="704"/>
    </location>
</feature>
<accession>A0A9W9HTK8</accession>
<dbReference type="Proteomes" id="UP001146351">
    <property type="component" value="Unassembled WGS sequence"/>
</dbReference>
<comment type="caution">
    <text evidence="3">The sequence shown here is derived from an EMBL/GenBank/DDBJ whole genome shotgun (WGS) entry which is preliminary data.</text>
</comment>
<feature type="compositionally biased region" description="Polar residues" evidence="1">
    <location>
        <begin position="582"/>
        <end position="591"/>
    </location>
</feature>
<evidence type="ECO:0000313" key="4">
    <source>
        <dbReference type="Proteomes" id="UP001146351"/>
    </source>
</evidence>
<proteinExistence type="predicted"/>
<evidence type="ECO:0000256" key="2">
    <source>
        <dbReference type="SAM" id="SignalP"/>
    </source>
</evidence>